<dbReference type="Proteomes" id="UP000177268">
    <property type="component" value="Unassembled WGS sequence"/>
</dbReference>
<dbReference type="STRING" id="1798370.A2Z00_01475"/>
<dbReference type="Pfam" id="PF00041">
    <property type="entry name" value="fn3"/>
    <property type="match status" value="1"/>
</dbReference>
<evidence type="ECO:0000256" key="1">
    <source>
        <dbReference type="SAM" id="MobiDB-lite"/>
    </source>
</evidence>
<proteinExistence type="predicted"/>
<protein>
    <recommendedName>
        <fullName evidence="2">Fibronectin type-III domain-containing protein</fullName>
    </recommendedName>
</protein>
<name>A0A1F5ZHN0_9BACT</name>
<dbReference type="InterPro" id="IPR036116">
    <property type="entry name" value="FN3_sf"/>
</dbReference>
<comment type="caution">
    <text evidence="3">The sequence shown here is derived from an EMBL/GenBank/DDBJ whole genome shotgun (WGS) entry which is preliminary data.</text>
</comment>
<dbReference type="CDD" id="cd00063">
    <property type="entry name" value="FN3"/>
    <property type="match status" value="1"/>
</dbReference>
<feature type="domain" description="Fibronectin type-III" evidence="2">
    <location>
        <begin position="37"/>
        <end position="124"/>
    </location>
</feature>
<dbReference type="Gene3D" id="2.60.40.10">
    <property type="entry name" value="Immunoglobulins"/>
    <property type="match status" value="1"/>
</dbReference>
<gene>
    <name evidence="3" type="ORF">A2Z00_01475</name>
</gene>
<reference evidence="3 4" key="1">
    <citation type="journal article" date="2016" name="Nat. Commun.">
        <title>Thousands of microbial genomes shed light on interconnected biogeochemical processes in an aquifer system.</title>
        <authorList>
            <person name="Anantharaman K."/>
            <person name="Brown C.T."/>
            <person name="Hug L.A."/>
            <person name="Sharon I."/>
            <person name="Castelle C.J."/>
            <person name="Probst A.J."/>
            <person name="Thomas B.C."/>
            <person name="Singh A."/>
            <person name="Wilkins M.J."/>
            <person name="Karaoz U."/>
            <person name="Brodie E.L."/>
            <person name="Williams K.H."/>
            <person name="Hubbard S.S."/>
            <person name="Banfield J.F."/>
        </authorList>
    </citation>
    <scope>NUCLEOTIDE SEQUENCE [LARGE SCALE GENOMIC DNA]</scope>
</reference>
<organism evidence="3 4">
    <name type="scientific">Candidatus Gottesmanbacteria bacterium RBG_13_45_10</name>
    <dbReference type="NCBI Taxonomy" id="1798370"/>
    <lineage>
        <taxon>Bacteria</taxon>
        <taxon>Candidatus Gottesmaniibacteriota</taxon>
    </lineage>
</organism>
<dbReference type="AlphaFoldDB" id="A0A1F5ZHN0"/>
<feature type="region of interest" description="Disordered" evidence="1">
    <location>
        <begin position="75"/>
        <end position="94"/>
    </location>
</feature>
<dbReference type="InterPro" id="IPR013783">
    <property type="entry name" value="Ig-like_fold"/>
</dbReference>
<dbReference type="InterPro" id="IPR003961">
    <property type="entry name" value="FN3_dom"/>
</dbReference>
<evidence type="ECO:0000259" key="2">
    <source>
        <dbReference type="Pfam" id="PF00041"/>
    </source>
</evidence>
<dbReference type="SUPFAM" id="SSF49265">
    <property type="entry name" value="Fibronectin type III"/>
    <property type="match status" value="1"/>
</dbReference>
<accession>A0A1F5ZHN0</accession>
<sequence>MCQYIDGKCGAYSNDISVKAPSGGESSGGNVASITLTGQKAESNKVGLTWTVNGTSSQGFKVVWSKNSGPTYPCRSEDSNQYHYDSNPEARSNEVGDLETGKTYYFRVCEYLGGTCGTYSNEVSVGL</sequence>
<evidence type="ECO:0000313" key="3">
    <source>
        <dbReference type="EMBL" id="OGG11834.1"/>
    </source>
</evidence>
<dbReference type="EMBL" id="MFIZ01000013">
    <property type="protein sequence ID" value="OGG11834.1"/>
    <property type="molecule type" value="Genomic_DNA"/>
</dbReference>
<evidence type="ECO:0000313" key="4">
    <source>
        <dbReference type="Proteomes" id="UP000177268"/>
    </source>
</evidence>